<evidence type="ECO:0000313" key="1">
    <source>
        <dbReference type="EMBL" id="GAG12508.1"/>
    </source>
</evidence>
<protein>
    <submittedName>
        <fullName evidence="1">Uncharacterized protein</fullName>
    </submittedName>
</protein>
<name>X0VJ63_9ZZZZ</name>
<feature type="non-terminal residue" evidence="1">
    <location>
        <position position="1"/>
    </location>
</feature>
<dbReference type="EMBL" id="BARS01026181">
    <property type="protein sequence ID" value="GAG12508.1"/>
    <property type="molecule type" value="Genomic_DNA"/>
</dbReference>
<accession>X0VJ63</accession>
<sequence>EAEFGALYDWVQLKHDYTLTEYNDALTKLERKIHRLSAGKDTDVLFQKPILEFKEIEPGSRTLRADFGEDYINIYHRPDNYFVVMPSLSLINELESLNIPLKTRVFKTLAEAKKQTRIIYTKFTKKADIQPQERREILFKQLTKKRQTGIYKEWTDQSFGRAQAIDLAQEMESDYTIEKRHVRMTKNGTLYIKAGPVKIRIADHYQPEYFAEPVETLSQSYDKEIEVVVEKLETLEDYNNAISIAEQRLNKNILRQETRGKIEFGPE</sequence>
<feature type="non-terminal residue" evidence="1">
    <location>
        <position position="267"/>
    </location>
</feature>
<reference evidence="1" key="1">
    <citation type="journal article" date="2014" name="Front. Microbiol.">
        <title>High frequency of phylogenetically diverse reductive dehalogenase-homologous genes in deep subseafloor sedimentary metagenomes.</title>
        <authorList>
            <person name="Kawai M."/>
            <person name="Futagami T."/>
            <person name="Toyoda A."/>
            <person name="Takaki Y."/>
            <person name="Nishi S."/>
            <person name="Hori S."/>
            <person name="Arai W."/>
            <person name="Tsubouchi T."/>
            <person name="Morono Y."/>
            <person name="Uchiyama I."/>
            <person name="Ito T."/>
            <person name="Fujiyama A."/>
            <person name="Inagaki F."/>
            <person name="Takami H."/>
        </authorList>
    </citation>
    <scope>NUCLEOTIDE SEQUENCE</scope>
    <source>
        <strain evidence="1">Expedition CK06-06</strain>
    </source>
</reference>
<proteinExistence type="predicted"/>
<comment type="caution">
    <text evidence="1">The sequence shown here is derived from an EMBL/GenBank/DDBJ whole genome shotgun (WGS) entry which is preliminary data.</text>
</comment>
<gene>
    <name evidence="1" type="ORF">S01H1_41290</name>
</gene>
<dbReference type="AlphaFoldDB" id="X0VJ63"/>
<organism evidence="1">
    <name type="scientific">marine sediment metagenome</name>
    <dbReference type="NCBI Taxonomy" id="412755"/>
    <lineage>
        <taxon>unclassified sequences</taxon>
        <taxon>metagenomes</taxon>
        <taxon>ecological metagenomes</taxon>
    </lineage>
</organism>